<evidence type="ECO:0000256" key="3">
    <source>
        <dbReference type="ARBA" id="ARBA00022723"/>
    </source>
</evidence>
<dbReference type="SMART" id="SM00235">
    <property type="entry name" value="ZnMc"/>
    <property type="match status" value="1"/>
</dbReference>
<proteinExistence type="predicted"/>
<name>A0A0N5C3C7_STREA</name>
<evidence type="ECO:0000256" key="4">
    <source>
        <dbReference type="ARBA" id="ARBA00022801"/>
    </source>
</evidence>
<evidence type="ECO:0000259" key="13">
    <source>
        <dbReference type="PROSITE" id="PS51864"/>
    </source>
</evidence>
<keyword evidence="6 9" id="KW-0482">Metalloprotease</keyword>
<evidence type="ECO:0000256" key="9">
    <source>
        <dbReference type="PROSITE-ProRule" id="PRU01211"/>
    </source>
</evidence>
<comment type="cofactor">
    <cofactor evidence="9 10">
        <name>Zn(2+)</name>
        <dbReference type="ChEBI" id="CHEBI:29105"/>
    </cofactor>
    <text evidence="9 10">Binds 1 zinc ion per subunit.</text>
</comment>
<feature type="domain" description="Peptidase M12A" evidence="13">
    <location>
        <begin position="44"/>
        <end position="238"/>
    </location>
</feature>
<feature type="disulfide bond" evidence="8">
    <location>
        <begin position="237"/>
        <end position="247"/>
    </location>
</feature>
<feature type="binding site" evidence="9">
    <location>
        <position position="145"/>
    </location>
    <ligand>
        <name>Zn(2+)</name>
        <dbReference type="ChEBI" id="CHEBI:29105"/>
        <note>catalytic</note>
    </ligand>
</feature>
<evidence type="ECO:0000259" key="12">
    <source>
        <dbReference type="PROSITE" id="PS50026"/>
    </source>
</evidence>
<comment type="caution">
    <text evidence="8">Lacks conserved residue(s) required for the propagation of feature annotation.</text>
</comment>
<dbReference type="AlphaFoldDB" id="A0A0N5C3C7"/>
<dbReference type="InterPro" id="IPR000742">
    <property type="entry name" value="EGF"/>
</dbReference>
<feature type="domain" description="CUB" evidence="11">
    <location>
        <begin position="281"/>
        <end position="389"/>
    </location>
</feature>
<reference evidence="15" key="1">
    <citation type="submission" date="2017-02" db="UniProtKB">
        <authorList>
            <consortium name="WormBaseParasite"/>
        </authorList>
    </citation>
    <scope>IDENTIFICATION</scope>
</reference>
<dbReference type="SUPFAM" id="SSF55486">
    <property type="entry name" value="Metalloproteases ('zincins'), catalytic domain"/>
    <property type="match status" value="1"/>
</dbReference>
<feature type="disulfide bond" evidence="9">
    <location>
        <begin position="82"/>
        <end position="237"/>
    </location>
</feature>
<dbReference type="InterPro" id="IPR006026">
    <property type="entry name" value="Peptidase_Metallo"/>
</dbReference>
<feature type="binding site" evidence="9">
    <location>
        <position position="135"/>
    </location>
    <ligand>
        <name>Zn(2+)</name>
        <dbReference type="ChEBI" id="CHEBI:29105"/>
        <note>catalytic</note>
    </ligand>
</feature>
<evidence type="ECO:0000256" key="1">
    <source>
        <dbReference type="ARBA" id="ARBA00022536"/>
    </source>
</evidence>
<dbReference type="SUPFAM" id="SSF49854">
    <property type="entry name" value="Spermadhesin, CUB domain"/>
    <property type="match status" value="1"/>
</dbReference>
<feature type="signal peptide" evidence="10">
    <location>
        <begin position="1"/>
        <end position="18"/>
    </location>
</feature>
<evidence type="ECO:0000256" key="7">
    <source>
        <dbReference type="ARBA" id="ARBA00023157"/>
    </source>
</evidence>
<dbReference type="SMART" id="SM00042">
    <property type="entry name" value="CUB"/>
    <property type="match status" value="1"/>
</dbReference>
<dbReference type="PRINTS" id="PR00480">
    <property type="entry name" value="ASTACIN"/>
</dbReference>
<keyword evidence="14" id="KW-1185">Reference proteome</keyword>
<dbReference type="GO" id="GO:0006508">
    <property type="term" value="P:proteolysis"/>
    <property type="evidence" value="ECO:0007669"/>
    <property type="project" value="UniProtKB-KW"/>
</dbReference>
<evidence type="ECO:0000256" key="5">
    <source>
        <dbReference type="ARBA" id="ARBA00022833"/>
    </source>
</evidence>
<feature type="chain" id="PRO_5005733550" description="Metalloendopeptidase" evidence="10">
    <location>
        <begin position="19"/>
        <end position="389"/>
    </location>
</feature>
<dbReference type="Proteomes" id="UP000046392">
    <property type="component" value="Unplaced"/>
</dbReference>
<dbReference type="Pfam" id="PF01400">
    <property type="entry name" value="Astacin"/>
    <property type="match status" value="1"/>
</dbReference>
<dbReference type="CDD" id="cd00041">
    <property type="entry name" value="CUB"/>
    <property type="match status" value="1"/>
</dbReference>
<dbReference type="PROSITE" id="PS51864">
    <property type="entry name" value="ASTACIN"/>
    <property type="match status" value="1"/>
</dbReference>
<evidence type="ECO:0000259" key="11">
    <source>
        <dbReference type="PROSITE" id="PS01180"/>
    </source>
</evidence>
<feature type="binding site" evidence="9">
    <location>
        <position position="139"/>
    </location>
    <ligand>
        <name>Zn(2+)</name>
        <dbReference type="ChEBI" id="CHEBI:29105"/>
        <note>catalytic</note>
    </ligand>
</feature>
<dbReference type="Gene3D" id="2.60.120.290">
    <property type="entry name" value="Spermadhesin, CUB domain"/>
    <property type="match status" value="1"/>
</dbReference>
<evidence type="ECO:0000313" key="15">
    <source>
        <dbReference type="WBParaSite" id="SPAL_0001248010.1"/>
    </source>
</evidence>
<dbReference type="Pfam" id="PF00431">
    <property type="entry name" value="CUB"/>
    <property type="match status" value="1"/>
</dbReference>
<dbReference type="InterPro" id="IPR001506">
    <property type="entry name" value="Peptidase_M12A"/>
</dbReference>
<keyword evidence="10" id="KW-0732">Signal</keyword>
<dbReference type="WBParaSite" id="SPAL_0001248010.1">
    <property type="protein sequence ID" value="SPAL_0001248010.1"/>
    <property type="gene ID" value="SPAL_0001248010"/>
</dbReference>
<feature type="active site" evidence="9">
    <location>
        <position position="136"/>
    </location>
</feature>
<dbReference type="PANTHER" id="PTHR10127:SF802">
    <property type="entry name" value="ZINC METALLOPROTEINASE NAS-10"/>
    <property type="match status" value="1"/>
</dbReference>
<keyword evidence="5 9" id="KW-0862">Zinc</keyword>
<feature type="domain" description="EGF-like" evidence="12">
    <location>
        <begin position="233"/>
        <end position="272"/>
    </location>
</feature>
<keyword evidence="7 8" id="KW-1015">Disulfide bond</keyword>
<evidence type="ECO:0000256" key="6">
    <source>
        <dbReference type="ARBA" id="ARBA00023049"/>
    </source>
</evidence>
<keyword evidence="4 9" id="KW-0378">Hydrolase</keyword>
<protein>
    <recommendedName>
        <fullName evidence="10">Metalloendopeptidase</fullName>
        <ecNumber evidence="10">3.4.24.-</ecNumber>
    </recommendedName>
</protein>
<dbReference type="InterPro" id="IPR024079">
    <property type="entry name" value="MetalloPept_cat_dom_sf"/>
</dbReference>
<organism evidence="14 15">
    <name type="scientific">Strongyloides papillosus</name>
    <name type="common">Intestinal threadworm</name>
    <dbReference type="NCBI Taxonomy" id="174720"/>
    <lineage>
        <taxon>Eukaryota</taxon>
        <taxon>Metazoa</taxon>
        <taxon>Ecdysozoa</taxon>
        <taxon>Nematoda</taxon>
        <taxon>Chromadorea</taxon>
        <taxon>Rhabditida</taxon>
        <taxon>Tylenchina</taxon>
        <taxon>Panagrolaimomorpha</taxon>
        <taxon>Strongyloidoidea</taxon>
        <taxon>Strongyloididae</taxon>
        <taxon>Strongyloides</taxon>
    </lineage>
</organism>
<evidence type="ECO:0000256" key="8">
    <source>
        <dbReference type="PROSITE-ProRule" id="PRU00076"/>
    </source>
</evidence>
<dbReference type="GO" id="GO:0008270">
    <property type="term" value="F:zinc ion binding"/>
    <property type="evidence" value="ECO:0007669"/>
    <property type="project" value="UniProtKB-UniRule"/>
</dbReference>
<keyword evidence="1 8" id="KW-0245">EGF-like domain</keyword>
<dbReference type="Gene3D" id="3.40.390.10">
    <property type="entry name" value="Collagenase (Catalytic Domain)"/>
    <property type="match status" value="1"/>
</dbReference>
<dbReference type="InterPro" id="IPR000859">
    <property type="entry name" value="CUB_dom"/>
</dbReference>
<sequence length="389" mass="45630">MTWNVVLILIFILENVFINVDQKISEKRAFTNFGETKYNRNRRNVMINQRLKWTFPIYYVVDRSISKIKVMKALYGIEKETCVRFKQVKTKIPGISTLRYYKGPDCSSFLGKNENQPWNNISIFADCNTVGGIQHETLHALGIDHEHSRYDRDYYLRMHFNNMFPAARESFEKASYVNSTTYGLSYDYGSLMHYGTKYYTRNGKDVMVPKDRLYRETIGSLERLSFLDIKTINLHYCRSTCFNRLVCDNWSYQDPNNCRCKCVYGYTGPLCNKFQYATNLCGQTLFVATKMARALRKTGKKNCVYHIKAPENNRVLLKIVSSKVYPNDFEYCHYSNSLEVKFWVDKSATGARFCGNDRNISITSKDNHIMVIFRSTWNKNKFNIVYKSI</sequence>
<dbReference type="EC" id="3.4.24.-" evidence="10"/>
<feature type="disulfide bond" evidence="8">
    <location>
        <begin position="262"/>
        <end position="271"/>
    </location>
</feature>
<accession>A0A0N5C3C7</accession>
<dbReference type="GO" id="GO:0004222">
    <property type="term" value="F:metalloendopeptidase activity"/>
    <property type="evidence" value="ECO:0007669"/>
    <property type="project" value="UniProtKB-UniRule"/>
</dbReference>
<dbReference type="InterPro" id="IPR035914">
    <property type="entry name" value="Sperma_CUB_dom_sf"/>
</dbReference>
<dbReference type="PROSITE" id="PS50026">
    <property type="entry name" value="EGF_3"/>
    <property type="match status" value="1"/>
</dbReference>
<keyword evidence="3 9" id="KW-0479">Metal-binding</keyword>
<evidence type="ECO:0000256" key="2">
    <source>
        <dbReference type="ARBA" id="ARBA00022670"/>
    </source>
</evidence>
<dbReference type="PROSITE" id="PS01180">
    <property type="entry name" value="CUB"/>
    <property type="match status" value="1"/>
</dbReference>
<dbReference type="PANTHER" id="PTHR10127">
    <property type="entry name" value="DISCOIDIN, CUB, EGF, LAMININ , AND ZINC METALLOPROTEASE DOMAIN CONTAINING"/>
    <property type="match status" value="1"/>
</dbReference>
<keyword evidence="2 9" id="KW-0645">Protease</keyword>
<evidence type="ECO:0000313" key="14">
    <source>
        <dbReference type="Proteomes" id="UP000046392"/>
    </source>
</evidence>
<dbReference type="PROSITE" id="PS00022">
    <property type="entry name" value="EGF_1"/>
    <property type="match status" value="1"/>
</dbReference>
<dbReference type="PROSITE" id="PS01186">
    <property type="entry name" value="EGF_2"/>
    <property type="match status" value="1"/>
</dbReference>
<evidence type="ECO:0000256" key="10">
    <source>
        <dbReference type="RuleBase" id="RU361183"/>
    </source>
</evidence>